<evidence type="ECO:0000313" key="1">
    <source>
        <dbReference type="EMBL" id="MCY1011935.1"/>
    </source>
</evidence>
<gene>
    <name evidence="1" type="ORF">OV079_41615</name>
</gene>
<dbReference type="EMBL" id="JAPNKE010000002">
    <property type="protein sequence ID" value="MCY1011935.1"/>
    <property type="molecule type" value="Genomic_DNA"/>
</dbReference>
<name>A0A9X3J297_9BACT</name>
<accession>A0A9X3J297</accession>
<dbReference type="AlphaFoldDB" id="A0A9X3J297"/>
<dbReference type="Gene3D" id="2.60.120.650">
    <property type="entry name" value="Cupin"/>
    <property type="match status" value="1"/>
</dbReference>
<dbReference type="RefSeq" id="WP_267775255.1">
    <property type="nucleotide sequence ID" value="NZ_JAPNKE010000002.1"/>
</dbReference>
<dbReference type="SUPFAM" id="SSF51197">
    <property type="entry name" value="Clavaminate synthase-like"/>
    <property type="match status" value="1"/>
</dbReference>
<protein>
    <submittedName>
        <fullName evidence="1">Uncharacterized protein</fullName>
    </submittedName>
</protein>
<comment type="caution">
    <text evidence="1">The sequence shown here is derived from an EMBL/GenBank/DDBJ whole genome shotgun (WGS) entry which is preliminary data.</text>
</comment>
<reference evidence="1" key="1">
    <citation type="submission" date="2022-11" db="EMBL/GenBank/DDBJ databases">
        <title>Minimal conservation of predation-associated metabolite biosynthetic gene clusters underscores biosynthetic potential of Myxococcota including descriptions for ten novel species: Archangium lansinium sp. nov., Myxococcus landrumus sp. nov., Nannocystis bai.</title>
        <authorList>
            <person name="Ahearne A."/>
            <person name="Stevens C."/>
            <person name="Phillips K."/>
        </authorList>
    </citation>
    <scope>NUCLEOTIDE SEQUENCE</scope>
    <source>
        <strain evidence="1">Na p29</strain>
    </source>
</reference>
<dbReference type="Proteomes" id="UP001150924">
    <property type="component" value="Unassembled WGS sequence"/>
</dbReference>
<proteinExistence type="predicted"/>
<organism evidence="1 2">
    <name type="scientific">Nannocystis pusilla</name>
    <dbReference type="NCBI Taxonomy" id="889268"/>
    <lineage>
        <taxon>Bacteria</taxon>
        <taxon>Pseudomonadati</taxon>
        <taxon>Myxococcota</taxon>
        <taxon>Polyangia</taxon>
        <taxon>Nannocystales</taxon>
        <taxon>Nannocystaceae</taxon>
        <taxon>Nannocystis</taxon>
    </lineage>
</organism>
<evidence type="ECO:0000313" key="2">
    <source>
        <dbReference type="Proteomes" id="UP001150924"/>
    </source>
</evidence>
<keyword evidence="2" id="KW-1185">Reference proteome</keyword>
<sequence length="56" mass="6419">MNRLRGALRAMSPAIERVGLPSPREFLARYWSTGTPVIFTDVVPRWPAFSRWSPAF</sequence>